<accession>A0A8J3ZJF4</accession>
<keyword evidence="4" id="KW-1185">Reference proteome</keyword>
<dbReference type="AlphaFoldDB" id="A0A8J3ZJF4"/>
<proteinExistence type="predicted"/>
<dbReference type="RefSeq" id="WP_204011881.1">
    <property type="nucleotide sequence ID" value="NZ_BOPG01000106.1"/>
</dbReference>
<evidence type="ECO:0008006" key="5">
    <source>
        <dbReference type="Google" id="ProtNLM"/>
    </source>
</evidence>
<protein>
    <recommendedName>
        <fullName evidence="5">Repeat domain-containing protein</fullName>
    </recommendedName>
</protein>
<name>A0A8J3ZJF4_9ACTN</name>
<dbReference type="Proteomes" id="UP000612585">
    <property type="component" value="Unassembled WGS sequence"/>
</dbReference>
<reference evidence="3" key="1">
    <citation type="submission" date="2021-01" db="EMBL/GenBank/DDBJ databases">
        <title>Whole genome shotgun sequence of Virgisporangium aurantiacum NBRC 16421.</title>
        <authorList>
            <person name="Komaki H."/>
            <person name="Tamura T."/>
        </authorList>
    </citation>
    <scope>NUCLEOTIDE SEQUENCE</scope>
    <source>
        <strain evidence="3">NBRC 16421</strain>
    </source>
</reference>
<dbReference type="InterPro" id="IPR013517">
    <property type="entry name" value="FG-GAP"/>
</dbReference>
<evidence type="ECO:0000313" key="3">
    <source>
        <dbReference type="EMBL" id="GIJ64057.1"/>
    </source>
</evidence>
<evidence type="ECO:0000256" key="2">
    <source>
        <dbReference type="SAM" id="SignalP"/>
    </source>
</evidence>
<evidence type="ECO:0000256" key="1">
    <source>
        <dbReference type="ARBA" id="ARBA00022729"/>
    </source>
</evidence>
<gene>
    <name evidence="3" type="ORF">Vau01_115730</name>
</gene>
<sequence length="1046" mass="109827">MRWLTSALVLVIVAGATPAPAARPVAGASGTAPGQPPAAAVTEGSALALARAGGRRVEVLGGRTETEQLFANPDGTFTVDIDRVPQRVRRGTGWVPVDATLIRRPDGRIEPRASTVDTVFSGGGDAPLVELARAGRSVALSWPGRLPTPVLAGDTATYADVLPGVDLRMTADVGGFSQVLVVKTAAAARHPALRELRFGVRTAGAELRAGSDGTLALREATGATVFGTGTPTMWDSPASSDRARPGMEARQAPMAVRVEPGALVVVPDAAMLTDPAARFPLHIDPAFTSAQNAWTSVWRKYPTTSYWNRSSINPEDGSKGVVRAGYESDEGNLVRSFFRMPTSAIAGRHILSAVFRMFELHSWSCQARPVELWHSSGISSATTWNTQPPLYERIAVLNTAKGYSSSCPAGGIEFNATRAAQIAAGDSAPSITLGVKAQNESDTFAWKRFRNNQTMSVTYNSYPTRPTKLSTDPSTPCFSGADTDLPFMSTPTPTLKAIVADPDAAQGQQVRARFEWWAKGGAKIGEHVTALAASGSTFSGTVPAGALADGGRYMWRVRAEDGTDVSTFSPWCEFVIDGTPPDKVPLITSDGTYPPGGFAGGIGVPGVFTLSANGVPDVAEYEYWVHPYGAPARVRPTTIGGSATIVVTPTADGPQTLFARSLDQAGNRTSVTPWIGYDFFVAGGGTVPRRPPGDMSGDGRADPTFLYDLGGGRSAVWTLTSKPGGGFHPASVSADTGPGAVNLAAARTATGDFDGDGLTDLLTLHIDAGNQMRINVNRSTGSGFAGADEAYVGSPGNWALASIKLVAGDADGDGRSDVAIFYGYSGARTRGFLALSQSTADDAALGAMTLFYDSGAGGFDWNKATFLTGDYTGDGRDDILGLYDLGTTFRAWVWVAGTDAEGEPVLMPAVWYNAVANWGNFASAKWLAGDWDADGDDDLIMVYGYTGAATSVFTQTSTGSSFTERVERWDNRDATSGVNEFDGTRYKVTIGDWDGDGDADVGCWYSQPGGVVQFFQIPSTRTAYGPASGPWRSPAGVVAWASLTAV</sequence>
<feature type="signal peptide" evidence="2">
    <location>
        <begin position="1"/>
        <end position="21"/>
    </location>
</feature>
<dbReference type="NCBIfam" id="NF033679">
    <property type="entry name" value="DNRLRE_dom"/>
    <property type="match status" value="1"/>
</dbReference>
<comment type="caution">
    <text evidence="3">The sequence shown here is derived from an EMBL/GenBank/DDBJ whole genome shotgun (WGS) entry which is preliminary data.</text>
</comment>
<organism evidence="3 4">
    <name type="scientific">Virgisporangium aurantiacum</name>
    <dbReference type="NCBI Taxonomy" id="175570"/>
    <lineage>
        <taxon>Bacteria</taxon>
        <taxon>Bacillati</taxon>
        <taxon>Actinomycetota</taxon>
        <taxon>Actinomycetes</taxon>
        <taxon>Micromonosporales</taxon>
        <taxon>Micromonosporaceae</taxon>
        <taxon>Virgisporangium</taxon>
    </lineage>
</organism>
<dbReference type="SUPFAM" id="SSF69318">
    <property type="entry name" value="Integrin alpha N-terminal domain"/>
    <property type="match status" value="2"/>
</dbReference>
<dbReference type="Pfam" id="PF13517">
    <property type="entry name" value="FG-GAP_3"/>
    <property type="match status" value="1"/>
</dbReference>
<evidence type="ECO:0000313" key="4">
    <source>
        <dbReference type="Proteomes" id="UP000612585"/>
    </source>
</evidence>
<dbReference type="InterPro" id="IPR028994">
    <property type="entry name" value="Integrin_alpha_N"/>
</dbReference>
<dbReference type="EMBL" id="BOPG01000106">
    <property type="protein sequence ID" value="GIJ64057.1"/>
    <property type="molecule type" value="Genomic_DNA"/>
</dbReference>
<dbReference type="Gene3D" id="2.40.128.340">
    <property type="match status" value="3"/>
</dbReference>
<keyword evidence="1 2" id="KW-0732">Signal</keyword>
<feature type="chain" id="PRO_5035156495" description="Repeat domain-containing protein" evidence="2">
    <location>
        <begin position="22"/>
        <end position="1046"/>
    </location>
</feature>